<evidence type="ECO:0000313" key="3">
    <source>
        <dbReference type="Proteomes" id="UP000663440"/>
    </source>
</evidence>
<keyword evidence="1" id="KW-0472">Membrane</keyword>
<keyword evidence="1" id="KW-1133">Transmembrane helix</keyword>
<feature type="transmembrane region" description="Helical" evidence="1">
    <location>
        <begin position="92"/>
        <end position="113"/>
    </location>
</feature>
<feature type="transmembrane region" description="Helical" evidence="1">
    <location>
        <begin position="60"/>
        <end position="80"/>
    </location>
</feature>
<dbReference type="RefSeq" id="WP_207296556.1">
    <property type="nucleotide sequence ID" value="NZ_CP071448.1"/>
</dbReference>
<reference evidence="2 3" key="1">
    <citation type="submission" date="2021-03" db="EMBL/GenBank/DDBJ databases">
        <title>Flavobacterium kribbensis sp. nov, an endophytic bacteria, isolated from soybean.</title>
        <authorList>
            <person name="Lee J."/>
            <person name="Seo J."/>
        </authorList>
    </citation>
    <scope>NUCLEOTIDE SEQUENCE [LARGE SCALE GENOMIC DNA]</scope>
    <source>
        <strain evidence="2 3">BB8</strain>
    </source>
</reference>
<feature type="transmembrane region" description="Helical" evidence="1">
    <location>
        <begin position="125"/>
        <end position="146"/>
    </location>
</feature>
<name>A0ABX7QFW3_9FLAO</name>
<proteinExistence type="predicted"/>
<keyword evidence="1" id="KW-0812">Transmembrane</keyword>
<evidence type="ECO:0000256" key="1">
    <source>
        <dbReference type="SAM" id="Phobius"/>
    </source>
</evidence>
<evidence type="ECO:0008006" key="4">
    <source>
        <dbReference type="Google" id="ProtNLM"/>
    </source>
</evidence>
<accession>A0ABX7QFW3</accession>
<organism evidence="2 3">
    <name type="scientific">Flavobacterium endoglycinae</name>
    <dbReference type="NCBI Taxonomy" id="2816357"/>
    <lineage>
        <taxon>Bacteria</taxon>
        <taxon>Pseudomonadati</taxon>
        <taxon>Bacteroidota</taxon>
        <taxon>Flavobacteriia</taxon>
        <taxon>Flavobacteriales</taxon>
        <taxon>Flavobacteriaceae</taxon>
        <taxon>Flavobacterium</taxon>
    </lineage>
</organism>
<feature type="transmembrane region" description="Helical" evidence="1">
    <location>
        <begin position="6"/>
        <end position="26"/>
    </location>
</feature>
<gene>
    <name evidence="2" type="ORF">J0383_00785</name>
</gene>
<dbReference type="EMBL" id="CP071448">
    <property type="protein sequence ID" value="QSW89363.1"/>
    <property type="molecule type" value="Genomic_DNA"/>
</dbReference>
<dbReference type="Proteomes" id="UP000663440">
    <property type="component" value="Chromosome"/>
</dbReference>
<protein>
    <recommendedName>
        <fullName evidence="4">DUF2938 domain-containing protein</fullName>
    </recommendedName>
</protein>
<keyword evidence="3" id="KW-1185">Reference proteome</keyword>
<evidence type="ECO:0000313" key="2">
    <source>
        <dbReference type="EMBL" id="QSW89363.1"/>
    </source>
</evidence>
<sequence>MNLYTIIQLIIVSIGATTAMTLFSYAMSKSFRELYKEPVLLGYVLKKTHISLSEKSQKTWGWLIHYIIGFLFVVGYHIVWAKDIVPISPLGAILLGVISGVIGIISWVFMFKLTSQQPPIDFNGYYIQLFFAHIIFAIVATLLYTLF</sequence>